<evidence type="ECO:0000256" key="11">
    <source>
        <dbReference type="ARBA" id="ARBA00038963"/>
    </source>
</evidence>
<evidence type="ECO:0000256" key="4">
    <source>
        <dbReference type="ARBA" id="ARBA00022832"/>
    </source>
</evidence>
<dbReference type="Pfam" id="PF08240">
    <property type="entry name" value="ADH_N"/>
    <property type="match status" value="1"/>
</dbReference>
<dbReference type="Proteomes" id="UP001465976">
    <property type="component" value="Unassembled WGS sequence"/>
</dbReference>
<evidence type="ECO:0000256" key="3">
    <source>
        <dbReference type="ARBA" id="ARBA00022516"/>
    </source>
</evidence>
<evidence type="ECO:0000256" key="9">
    <source>
        <dbReference type="ARBA" id="ARBA00023128"/>
    </source>
</evidence>
<dbReference type="Pfam" id="PF00107">
    <property type="entry name" value="ADH_zinc_N"/>
    <property type="match status" value="1"/>
</dbReference>
<dbReference type="SMART" id="SM00829">
    <property type="entry name" value="PKS_ER"/>
    <property type="match status" value="1"/>
</dbReference>
<name>A0ABR3G0T6_9AGAR</name>
<organism evidence="14 15">
    <name type="scientific">Marasmius crinis-equi</name>
    <dbReference type="NCBI Taxonomy" id="585013"/>
    <lineage>
        <taxon>Eukaryota</taxon>
        <taxon>Fungi</taxon>
        <taxon>Dikarya</taxon>
        <taxon>Basidiomycota</taxon>
        <taxon>Agaricomycotina</taxon>
        <taxon>Agaricomycetes</taxon>
        <taxon>Agaricomycetidae</taxon>
        <taxon>Agaricales</taxon>
        <taxon>Marasmiineae</taxon>
        <taxon>Marasmiaceae</taxon>
        <taxon>Marasmius</taxon>
    </lineage>
</organism>
<evidence type="ECO:0000313" key="15">
    <source>
        <dbReference type="Proteomes" id="UP001465976"/>
    </source>
</evidence>
<evidence type="ECO:0000256" key="12">
    <source>
        <dbReference type="ARBA" id="ARBA00048843"/>
    </source>
</evidence>
<dbReference type="CDD" id="cd08290">
    <property type="entry name" value="ETR"/>
    <property type="match status" value="1"/>
</dbReference>
<accession>A0ABR3G0T6</accession>
<dbReference type="Gene3D" id="3.90.180.10">
    <property type="entry name" value="Medium-chain alcohol dehydrogenases, catalytic domain"/>
    <property type="match status" value="1"/>
</dbReference>
<dbReference type="InterPro" id="IPR011032">
    <property type="entry name" value="GroES-like_sf"/>
</dbReference>
<feature type="domain" description="Enoyl reductase (ER)" evidence="13">
    <location>
        <begin position="32"/>
        <end position="387"/>
    </location>
</feature>
<keyword evidence="3" id="KW-0444">Lipid biosynthesis</keyword>
<evidence type="ECO:0000256" key="2">
    <source>
        <dbReference type="ARBA" id="ARBA00010371"/>
    </source>
</evidence>
<evidence type="ECO:0000256" key="1">
    <source>
        <dbReference type="ARBA" id="ARBA00004173"/>
    </source>
</evidence>
<keyword evidence="4" id="KW-0276">Fatty acid metabolism</keyword>
<keyword evidence="6" id="KW-0809">Transit peptide</keyword>
<dbReference type="PANTHER" id="PTHR43981:SF2">
    <property type="entry name" value="ENOYL-[ACYL-CARRIER-PROTEIN] REDUCTASE, MITOCHONDRIAL"/>
    <property type="match status" value="1"/>
</dbReference>
<evidence type="ECO:0000256" key="8">
    <source>
        <dbReference type="ARBA" id="ARBA00023098"/>
    </source>
</evidence>
<dbReference type="InterPro" id="IPR051034">
    <property type="entry name" value="Mito_Enoyl-ACP_Reductase"/>
</dbReference>
<comment type="similarity">
    <text evidence="2">Belongs to the zinc-containing alcohol dehydrogenase family. Quinone oxidoreductase subfamily.</text>
</comment>
<reference evidence="14 15" key="1">
    <citation type="submission" date="2024-02" db="EMBL/GenBank/DDBJ databases">
        <title>A draft genome for the cacao thread blight pathogen Marasmius crinis-equi.</title>
        <authorList>
            <person name="Cohen S.P."/>
            <person name="Baruah I.K."/>
            <person name="Amoako-Attah I."/>
            <person name="Bukari Y."/>
            <person name="Meinhardt L.W."/>
            <person name="Bailey B.A."/>
        </authorList>
    </citation>
    <scope>NUCLEOTIDE SEQUENCE [LARGE SCALE GENOMIC DNA]</scope>
    <source>
        <strain evidence="14 15">GH-76</strain>
    </source>
</reference>
<evidence type="ECO:0000256" key="6">
    <source>
        <dbReference type="ARBA" id="ARBA00022946"/>
    </source>
</evidence>
<evidence type="ECO:0000256" key="5">
    <source>
        <dbReference type="ARBA" id="ARBA00022857"/>
    </source>
</evidence>
<comment type="caution">
    <text evidence="14">The sequence shown here is derived from an EMBL/GenBank/DDBJ whole genome shotgun (WGS) entry which is preliminary data.</text>
</comment>
<gene>
    <name evidence="14" type="ORF">V5O48_000591</name>
</gene>
<dbReference type="PANTHER" id="PTHR43981">
    <property type="entry name" value="ENOYL-[ACYL-CARRIER-PROTEIN] REDUCTASE, MITOCHONDRIAL"/>
    <property type="match status" value="1"/>
</dbReference>
<evidence type="ECO:0000256" key="10">
    <source>
        <dbReference type="ARBA" id="ARBA00023160"/>
    </source>
</evidence>
<dbReference type="EMBL" id="JBAHYK010000010">
    <property type="protein sequence ID" value="KAL0581437.1"/>
    <property type="molecule type" value="Genomic_DNA"/>
</dbReference>
<dbReference type="SUPFAM" id="SSF51735">
    <property type="entry name" value="NAD(P)-binding Rossmann-fold domains"/>
    <property type="match status" value="1"/>
</dbReference>
<keyword evidence="15" id="KW-1185">Reference proteome</keyword>
<dbReference type="InterPro" id="IPR013149">
    <property type="entry name" value="ADH-like_C"/>
</dbReference>
<dbReference type="InterPro" id="IPR013154">
    <property type="entry name" value="ADH-like_N"/>
</dbReference>
<dbReference type="InterPro" id="IPR036291">
    <property type="entry name" value="NAD(P)-bd_dom_sf"/>
</dbReference>
<evidence type="ECO:0000313" key="14">
    <source>
        <dbReference type="EMBL" id="KAL0581437.1"/>
    </source>
</evidence>
<comment type="subcellular location">
    <subcellularLocation>
        <location evidence="1">Mitochondrion</location>
    </subcellularLocation>
</comment>
<keyword evidence="10" id="KW-0275">Fatty acid biosynthesis</keyword>
<protein>
    <recommendedName>
        <fullName evidence="11">enoyl-[acyl-carrier-protein] reductase</fullName>
        <ecNumber evidence="11">1.3.1.104</ecNumber>
    </recommendedName>
</protein>
<comment type="catalytic activity">
    <reaction evidence="12">
        <text>a 2,3-saturated acyl-[ACP] + NADP(+) = a (2E)-enoyl-[ACP] + NADPH + H(+)</text>
        <dbReference type="Rhea" id="RHEA:22564"/>
        <dbReference type="Rhea" id="RHEA-COMP:9925"/>
        <dbReference type="Rhea" id="RHEA-COMP:9926"/>
        <dbReference type="ChEBI" id="CHEBI:15378"/>
        <dbReference type="ChEBI" id="CHEBI:57783"/>
        <dbReference type="ChEBI" id="CHEBI:58349"/>
        <dbReference type="ChEBI" id="CHEBI:78784"/>
        <dbReference type="ChEBI" id="CHEBI:78785"/>
        <dbReference type="EC" id="1.3.1.104"/>
    </reaction>
</comment>
<evidence type="ECO:0000259" key="13">
    <source>
        <dbReference type="SMART" id="SM00829"/>
    </source>
</evidence>
<dbReference type="SUPFAM" id="SSF50129">
    <property type="entry name" value="GroES-like"/>
    <property type="match status" value="1"/>
</dbReference>
<dbReference type="EC" id="1.3.1.104" evidence="11"/>
<dbReference type="InterPro" id="IPR020843">
    <property type="entry name" value="ER"/>
</dbReference>
<keyword evidence="8" id="KW-0443">Lipid metabolism</keyword>
<keyword evidence="9" id="KW-0496">Mitochondrion</keyword>
<dbReference type="Gene3D" id="3.40.50.720">
    <property type="entry name" value="NAD(P)-binding Rossmann-like Domain"/>
    <property type="match status" value="1"/>
</dbReference>
<sequence length="390" mass="43187">MRLTALQFRVARYFSSATISSPNRALAYNENGPPHDVLRVVTSPRALHPPTPNTVNIEFILAPINPVDINTVEGVYPVKPKQDDSFYSEQSTKRPIFVGGKEGLARVVEVGEGVQGLKKDDWVVAYQYRVSTWTKRRNVSAADIIKLPYTGKDGLSEVNGACITINPPTAYNVLRDFVDLQDGDWVLQNGANSAVGQMVLQIAKSRKLNTINFVRARTDLASVVHQLKDLGATKVLTYDDLLQSSFRKQVDEWTSGRPIRLALNCVSGPTATAMAKLLGEDAHLVSYGAMSKQPLSLPTSLLIFKNLTAQGFSQAKWNETHSRADFEALVGTLAGMMLDPRREGSHLKEPVHKIMTIRDDETDEVATAKVRKLFRDILAGGMPKMLLRWE</sequence>
<keyword evidence="7" id="KW-0560">Oxidoreductase</keyword>
<evidence type="ECO:0000256" key="7">
    <source>
        <dbReference type="ARBA" id="ARBA00023002"/>
    </source>
</evidence>
<keyword evidence="5" id="KW-0521">NADP</keyword>
<proteinExistence type="inferred from homology"/>